<reference evidence="2" key="1">
    <citation type="submission" date="2014-09" db="EMBL/GenBank/DDBJ databases">
        <authorList>
            <person name="Mudge J."/>
            <person name="Ramaraj T."/>
            <person name="Lindquist I.E."/>
            <person name="Bharti A.K."/>
            <person name="Sundararajan A."/>
            <person name="Cameron C.T."/>
            <person name="Woodward J.E."/>
            <person name="May G.D."/>
            <person name="Brubaker C."/>
            <person name="Broadhvest J."/>
            <person name="Wilkins T.A."/>
        </authorList>
    </citation>
    <scope>NUCLEOTIDE SEQUENCE</scope>
    <source>
        <strain evidence="2">cv. AKA8401</strain>
    </source>
</reference>
<name>A0A0B0NVR0_GOSAR</name>
<dbReference type="GO" id="GO:0006508">
    <property type="term" value="P:proteolysis"/>
    <property type="evidence" value="ECO:0007669"/>
    <property type="project" value="UniProtKB-KW"/>
</dbReference>
<protein>
    <submittedName>
        <fullName evidence="1">Putative inactive serine protease 37</fullName>
    </submittedName>
</protein>
<gene>
    <name evidence="1" type="ORF">F383_24084</name>
</gene>
<dbReference type="Proteomes" id="UP000032142">
    <property type="component" value="Unassembled WGS sequence"/>
</dbReference>
<proteinExistence type="predicted"/>
<keyword evidence="1" id="KW-0645">Protease</keyword>
<sequence length="121" mass="13262">MLSSFSSPLLFEHSLGCHLQESPNIMHALNPMEIPNLIAYNPARASVVNSEATSEWSTDFDAKISPSTSQTINPEADLKYYNPEPTAEELTLFACPSVENPDVEPNRNAIPLSNPLADSFL</sequence>
<dbReference type="EMBL" id="KN410922">
    <property type="protein sequence ID" value="KHG18603.1"/>
    <property type="molecule type" value="Genomic_DNA"/>
</dbReference>
<organism evidence="1 2">
    <name type="scientific">Gossypium arboreum</name>
    <name type="common">Tree cotton</name>
    <name type="synonym">Gossypium nanking</name>
    <dbReference type="NCBI Taxonomy" id="29729"/>
    <lineage>
        <taxon>Eukaryota</taxon>
        <taxon>Viridiplantae</taxon>
        <taxon>Streptophyta</taxon>
        <taxon>Embryophyta</taxon>
        <taxon>Tracheophyta</taxon>
        <taxon>Spermatophyta</taxon>
        <taxon>Magnoliopsida</taxon>
        <taxon>eudicotyledons</taxon>
        <taxon>Gunneridae</taxon>
        <taxon>Pentapetalae</taxon>
        <taxon>rosids</taxon>
        <taxon>malvids</taxon>
        <taxon>Malvales</taxon>
        <taxon>Malvaceae</taxon>
        <taxon>Malvoideae</taxon>
        <taxon>Gossypium</taxon>
    </lineage>
</organism>
<evidence type="ECO:0000313" key="1">
    <source>
        <dbReference type="EMBL" id="KHG18603.1"/>
    </source>
</evidence>
<keyword evidence="1" id="KW-0378">Hydrolase</keyword>
<dbReference type="GO" id="GO:0008233">
    <property type="term" value="F:peptidase activity"/>
    <property type="evidence" value="ECO:0007669"/>
    <property type="project" value="UniProtKB-KW"/>
</dbReference>
<keyword evidence="2" id="KW-1185">Reference proteome</keyword>
<accession>A0A0B0NVR0</accession>
<dbReference type="AlphaFoldDB" id="A0A0B0NVR0"/>
<evidence type="ECO:0000313" key="2">
    <source>
        <dbReference type="Proteomes" id="UP000032142"/>
    </source>
</evidence>